<dbReference type="InterPro" id="IPR015943">
    <property type="entry name" value="WD40/YVTN_repeat-like_dom_sf"/>
</dbReference>
<keyword evidence="1" id="KW-0732">Signal</keyword>
<keyword evidence="3" id="KW-1185">Reference proteome</keyword>
<feature type="signal peptide" evidence="1">
    <location>
        <begin position="1"/>
        <end position="17"/>
    </location>
</feature>
<dbReference type="EMBL" id="CP024988">
    <property type="protein sequence ID" value="AWT26206.1"/>
    <property type="molecule type" value="Genomic_DNA"/>
</dbReference>
<evidence type="ECO:0000313" key="2">
    <source>
        <dbReference type="EMBL" id="AWT26206.1"/>
    </source>
</evidence>
<dbReference type="STRING" id="1737425.GCA_900049755_01984"/>
<dbReference type="Proteomes" id="UP000247696">
    <property type="component" value="Chromosome"/>
</dbReference>
<dbReference type="OrthoDB" id="4422274at2"/>
<dbReference type="PROSITE" id="PS51257">
    <property type="entry name" value="PROKAR_LIPOPROTEIN"/>
    <property type="match status" value="1"/>
</dbReference>
<dbReference type="RefSeq" id="WP_110481423.1">
    <property type="nucleotide sequence ID" value="NZ_CP024988.1"/>
</dbReference>
<name>A0A2Z3YP10_9CORY</name>
<evidence type="ECO:0008006" key="4">
    <source>
        <dbReference type="Google" id="ProtNLM"/>
    </source>
</evidence>
<gene>
    <name evidence="2" type="ORF">Csp1_14150</name>
</gene>
<evidence type="ECO:0000256" key="1">
    <source>
        <dbReference type="SAM" id="SignalP"/>
    </source>
</evidence>
<accession>A0A2Z3YP10</accession>
<reference evidence="3" key="1">
    <citation type="submission" date="2017-11" db="EMBL/GenBank/DDBJ databases">
        <title>Otitis media/interna in a cat caused by the recently described species Corynebacterium provencense.</title>
        <authorList>
            <person name="Kittl S."/>
            <person name="Brodard I."/>
            <person name="Rychener L."/>
            <person name="Jores J."/>
            <person name="Roosje P."/>
            <person name="Gobeli Brawand S."/>
        </authorList>
    </citation>
    <scope>NUCLEOTIDE SEQUENCE [LARGE SCALE GENOMIC DNA]</scope>
    <source>
        <strain evidence="3">17KM38</strain>
    </source>
</reference>
<dbReference type="Gene3D" id="2.130.10.10">
    <property type="entry name" value="YVTN repeat-like/Quinoprotein amine dehydrogenase"/>
    <property type="match status" value="1"/>
</dbReference>
<proteinExistence type="predicted"/>
<evidence type="ECO:0000313" key="3">
    <source>
        <dbReference type="Proteomes" id="UP000247696"/>
    </source>
</evidence>
<feature type="chain" id="PRO_5039295567" description="Lipoprotein LpqB" evidence="1">
    <location>
        <begin position="18"/>
        <end position="371"/>
    </location>
</feature>
<sequence length="371" mass="37312">MKSLTSKTVCTSVVALATAVSLVGCSPGGSDDSTDGGESVVGVAATPAASPDTDGDAAGSVSAGDRIGALVRLGGPRAGDAGTQDGSSGTRVAALASGSLLVGDLDEVAEGTAKATPVDPDCHSLTAAVDQLVMACGQTVRILDATGRELRSVDAGSPVTAAAAVPDGTVVVTTEGSDKARWFDAAGAERNSEGVSETPSSMLVVGNTRNSSGDSDAQLRVVVLDAAQSSISDLDMDKAQFNASLRAGQGLGTASSGSLADGVVVVSDPRSDQALVYTVTDVVRHTQATVTGPSPWAVLWDSDRQLMWVSTTGDNRLTAYRLSTGTPEPVGHVTTVPDVRYIVDGDGGDLLLVAEDGTRQLIPSSDLPLSD</sequence>
<dbReference type="SUPFAM" id="SSF75011">
    <property type="entry name" value="3-carboxy-cis,cis-mucoante lactonizing enzyme"/>
    <property type="match status" value="1"/>
</dbReference>
<protein>
    <recommendedName>
        <fullName evidence="4">Lipoprotein LpqB</fullName>
    </recommendedName>
</protein>
<dbReference type="KEGG" id="cpre:Csp1_14150"/>
<organism evidence="2 3">
    <name type="scientific">Corynebacterium provencense</name>
    <dbReference type="NCBI Taxonomy" id="1737425"/>
    <lineage>
        <taxon>Bacteria</taxon>
        <taxon>Bacillati</taxon>
        <taxon>Actinomycetota</taxon>
        <taxon>Actinomycetes</taxon>
        <taxon>Mycobacteriales</taxon>
        <taxon>Corynebacteriaceae</taxon>
        <taxon>Corynebacterium</taxon>
    </lineage>
</organism>
<dbReference type="AlphaFoldDB" id="A0A2Z3YP10"/>